<dbReference type="EMBL" id="MCIB01000011">
    <property type="protein sequence ID" value="RKD32495.1"/>
    <property type="molecule type" value="Genomic_DNA"/>
</dbReference>
<evidence type="ECO:0000256" key="1">
    <source>
        <dbReference type="SAM" id="Phobius"/>
    </source>
</evidence>
<dbReference type="OrthoDB" id="3628949at2"/>
<comment type="caution">
    <text evidence="2">The sequence shown here is derived from an EMBL/GenBank/DDBJ whole genome shotgun (WGS) entry which is preliminary data.</text>
</comment>
<evidence type="ECO:0000313" key="2">
    <source>
        <dbReference type="EMBL" id="RKD32495.1"/>
    </source>
</evidence>
<protein>
    <recommendedName>
        <fullName evidence="4">DUF3311 domain-containing protein</fullName>
    </recommendedName>
</protein>
<reference evidence="2 3" key="1">
    <citation type="submission" date="2016-08" db="EMBL/GenBank/DDBJ databases">
        <title>Novel Firmicutes and Novel Genomes.</title>
        <authorList>
            <person name="Poppleton D.I."/>
            <person name="Gribaldo S."/>
        </authorList>
    </citation>
    <scope>NUCLEOTIDE SEQUENCE [LARGE SCALE GENOMIC DNA]</scope>
    <source>
        <strain evidence="2 3">CTT3</strain>
    </source>
</reference>
<gene>
    <name evidence="2" type="ORF">BET03_11085</name>
</gene>
<feature type="transmembrane region" description="Helical" evidence="1">
    <location>
        <begin position="37"/>
        <end position="60"/>
    </location>
</feature>
<dbReference type="Proteomes" id="UP000284177">
    <property type="component" value="Unassembled WGS sequence"/>
</dbReference>
<proteinExistence type="predicted"/>
<evidence type="ECO:0008006" key="4">
    <source>
        <dbReference type="Google" id="ProtNLM"/>
    </source>
</evidence>
<keyword evidence="1" id="KW-0472">Membrane</keyword>
<dbReference type="AlphaFoldDB" id="A0A419T4W6"/>
<keyword evidence="1" id="KW-0812">Transmembrane</keyword>
<evidence type="ECO:0000313" key="3">
    <source>
        <dbReference type="Proteomes" id="UP000284177"/>
    </source>
</evidence>
<keyword evidence="1" id="KW-1133">Transmembrane helix</keyword>
<accession>A0A419T4W6</accession>
<sequence>MDEKTKKRSIFWFFYFLICALATIWPIYLIANRIKPFVLGMPFSMFWVALWIVIIFIGTLTKYNQEYRR</sequence>
<organism evidence="2 3">
    <name type="scientific">Thermohalobacter berrensis</name>
    <dbReference type="NCBI Taxonomy" id="99594"/>
    <lineage>
        <taxon>Bacteria</taxon>
        <taxon>Bacillati</taxon>
        <taxon>Bacillota</taxon>
        <taxon>Tissierellia</taxon>
        <taxon>Tissierellales</taxon>
        <taxon>Thermohalobacteraceae</taxon>
        <taxon>Thermohalobacter</taxon>
    </lineage>
</organism>
<keyword evidence="3" id="KW-1185">Reference proteome</keyword>
<feature type="transmembrane region" description="Helical" evidence="1">
    <location>
        <begin position="12"/>
        <end position="31"/>
    </location>
</feature>
<name>A0A419T4W6_9FIRM</name>